<dbReference type="AlphaFoldDB" id="A0A8A3NYG8"/>
<evidence type="ECO:0000256" key="1">
    <source>
        <dbReference type="SAM" id="MobiDB-lite"/>
    </source>
</evidence>
<gene>
    <name evidence="3" type="ORF">DSL72_000273</name>
</gene>
<name>A0A8A3NYG8_9HELO</name>
<protein>
    <recommendedName>
        <fullName evidence="2">F-box domain-containing protein</fullName>
    </recommendedName>
</protein>
<dbReference type="SUPFAM" id="SSF52047">
    <property type="entry name" value="RNI-like"/>
    <property type="match status" value="1"/>
</dbReference>
<keyword evidence="4" id="KW-1185">Reference proteome</keyword>
<dbReference type="Proteomes" id="UP000672032">
    <property type="component" value="Chromosome 2"/>
</dbReference>
<feature type="region of interest" description="Disordered" evidence="1">
    <location>
        <begin position="1"/>
        <end position="50"/>
    </location>
</feature>
<dbReference type="OrthoDB" id="5422579at2759"/>
<sequence length="598" mass="69040">MSTAMDTSPQLQTLDKKRQRLSNSEEPETTPENTTEDNSMAHKHMKMSPPITTRKAPCALPDEIWLQVLGLLPTKDVKNFRLCSKKHAEVGSEHFIQAFEFRSSRLDLERRETISRKHPRALSNVKKIRFETGFIAFRSMFSNLMAKSDSLHPENEEANFVCDMTLEYLAWYKSWHRAAQKYDDIPRITEAFDGMKNADFIHISSRPPQFVSDTLIYAWLGSLYTKDSRAQLIINEFTSIMQAAHDSKIKLRHLAHDSMPVEFFTQEPSVVANLLKPFIGLESLYLTCYVAHKSTRQYGAWEFWIGIFKTLMLAPGLKTLHLGIENNKYGNVYVPLRKVLGNFTWPSLNRLRLDGVSLCEADLTSFLLRHAASLRHLTLSNMILFTGSFEGLFNSLRSGLSLETFHLSGSMVCQDVKSERWYFTFKEEEITESLGPVGDNDVHEKRFLRIKDKYEIDRLPKWWKINQHGLADDLQNELLAFVLNKDTASTWPLETITQIADLEGRPWGLLRALVYSAQVIDRAWDDHFLGWTAVAHDLPAWGANDLPEARYWRNDDEEMLLETIRRPFWSAGNRRAEQHLMDMITPLLEEVAPYEDSD</sequence>
<evidence type="ECO:0000259" key="2">
    <source>
        <dbReference type="Pfam" id="PF00646"/>
    </source>
</evidence>
<proteinExistence type="predicted"/>
<organism evidence="3 4">
    <name type="scientific">Monilinia vaccinii-corymbosi</name>
    <dbReference type="NCBI Taxonomy" id="61207"/>
    <lineage>
        <taxon>Eukaryota</taxon>
        <taxon>Fungi</taxon>
        <taxon>Dikarya</taxon>
        <taxon>Ascomycota</taxon>
        <taxon>Pezizomycotina</taxon>
        <taxon>Leotiomycetes</taxon>
        <taxon>Helotiales</taxon>
        <taxon>Sclerotiniaceae</taxon>
        <taxon>Monilinia</taxon>
    </lineage>
</organism>
<accession>A0A8A3NYG8</accession>
<feature type="domain" description="F-box" evidence="2">
    <location>
        <begin position="60"/>
        <end position="86"/>
    </location>
</feature>
<dbReference type="EMBL" id="CP063406">
    <property type="protein sequence ID" value="QSZ30715.1"/>
    <property type="molecule type" value="Genomic_DNA"/>
</dbReference>
<dbReference type="Gene3D" id="3.80.10.10">
    <property type="entry name" value="Ribonuclease Inhibitor"/>
    <property type="match status" value="1"/>
</dbReference>
<reference evidence="3" key="1">
    <citation type="submission" date="2020-10" db="EMBL/GenBank/DDBJ databases">
        <title>Genome Sequence of Monilinia vaccinii-corymbosi Sheds Light on Mummy Berry Disease Infection of Blueberry and Mating Type.</title>
        <authorList>
            <person name="Yow A.G."/>
            <person name="Zhang Y."/>
            <person name="Bansal K."/>
            <person name="Eacker S.M."/>
            <person name="Sullivan S."/>
            <person name="Liachko I."/>
            <person name="Cubeta M.A."/>
            <person name="Rollins J.A."/>
            <person name="Ashrafi H."/>
        </authorList>
    </citation>
    <scope>NUCLEOTIDE SEQUENCE</scope>
    <source>
        <strain evidence="3">RL-1</strain>
    </source>
</reference>
<evidence type="ECO:0000313" key="4">
    <source>
        <dbReference type="Proteomes" id="UP000672032"/>
    </source>
</evidence>
<evidence type="ECO:0000313" key="3">
    <source>
        <dbReference type="EMBL" id="QSZ30715.1"/>
    </source>
</evidence>
<dbReference type="InterPro" id="IPR001810">
    <property type="entry name" value="F-box_dom"/>
</dbReference>
<dbReference type="Pfam" id="PF00646">
    <property type="entry name" value="F-box"/>
    <property type="match status" value="1"/>
</dbReference>
<feature type="compositionally biased region" description="Polar residues" evidence="1">
    <location>
        <begin position="1"/>
        <end position="13"/>
    </location>
</feature>
<dbReference type="InterPro" id="IPR032675">
    <property type="entry name" value="LRR_dom_sf"/>
</dbReference>